<dbReference type="STRING" id="908615.SAMN05421540_11314"/>
<proteinExistence type="predicted"/>
<dbReference type="EMBL" id="FNQF01000013">
    <property type="protein sequence ID" value="SEA74674.1"/>
    <property type="molecule type" value="Genomic_DNA"/>
</dbReference>
<dbReference type="AlphaFoldDB" id="A0A1H4DPI6"/>
<dbReference type="Pfam" id="PF03724">
    <property type="entry name" value="META"/>
    <property type="match status" value="1"/>
</dbReference>
<organism evidence="2 3">
    <name type="scientific">Psychroflexus halocasei</name>
    <dbReference type="NCBI Taxonomy" id="908615"/>
    <lineage>
        <taxon>Bacteria</taxon>
        <taxon>Pseudomonadati</taxon>
        <taxon>Bacteroidota</taxon>
        <taxon>Flavobacteriia</taxon>
        <taxon>Flavobacteriales</taxon>
        <taxon>Flavobacteriaceae</taxon>
        <taxon>Psychroflexus</taxon>
    </lineage>
</organism>
<keyword evidence="3" id="KW-1185">Reference proteome</keyword>
<gene>
    <name evidence="2" type="ORF">SAMN05421540_11314</name>
</gene>
<protein>
    <submittedName>
        <fullName evidence="2">META domain-containing protein</fullName>
    </submittedName>
</protein>
<dbReference type="InterPro" id="IPR005184">
    <property type="entry name" value="DUF306_Meta_HslJ"/>
</dbReference>
<sequence>MADNQEREVYFRLKSDDQSIIGFAGCNTMSGKHELMEGNRIKFSKIGVTMRLCPDVDVNESEFLKVFELADNYSIHNDKLSLNIGKRAPLAVFEAVYF</sequence>
<dbReference type="Gene3D" id="2.40.128.270">
    <property type="match status" value="1"/>
</dbReference>
<reference evidence="2 3" key="1">
    <citation type="submission" date="2016-10" db="EMBL/GenBank/DDBJ databases">
        <authorList>
            <person name="de Groot N.N."/>
        </authorList>
    </citation>
    <scope>NUCLEOTIDE SEQUENCE [LARGE SCALE GENOMIC DNA]</scope>
    <source>
        <strain evidence="2 3">DSM 23581</strain>
    </source>
</reference>
<accession>A0A1H4DPI6</accession>
<evidence type="ECO:0000259" key="1">
    <source>
        <dbReference type="Pfam" id="PF03724"/>
    </source>
</evidence>
<dbReference type="InterPro" id="IPR038670">
    <property type="entry name" value="HslJ-like_sf"/>
</dbReference>
<dbReference type="Proteomes" id="UP000198820">
    <property type="component" value="Unassembled WGS sequence"/>
</dbReference>
<evidence type="ECO:0000313" key="2">
    <source>
        <dbReference type="EMBL" id="SEA74674.1"/>
    </source>
</evidence>
<name>A0A1H4DPI6_9FLAO</name>
<feature type="domain" description="DUF306" evidence="1">
    <location>
        <begin position="11"/>
        <end position="93"/>
    </location>
</feature>
<evidence type="ECO:0000313" key="3">
    <source>
        <dbReference type="Proteomes" id="UP000198820"/>
    </source>
</evidence>